<reference evidence="3 4" key="1">
    <citation type="journal article" date="2015" name="Genome Biol. Evol.">
        <title>Comparative Genomics of a Bacterivorous Green Alga Reveals Evolutionary Causalities and Consequences of Phago-Mixotrophic Mode of Nutrition.</title>
        <authorList>
            <person name="Burns J.A."/>
            <person name="Paasch A."/>
            <person name="Narechania A."/>
            <person name="Kim E."/>
        </authorList>
    </citation>
    <scope>NUCLEOTIDE SEQUENCE [LARGE SCALE GENOMIC DNA]</scope>
    <source>
        <strain evidence="3 4">PLY_AMNH</strain>
    </source>
</reference>
<evidence type="ECO:0000313" key="3">
    <source>
        <dbReference type="EMBL" id="KAK3263787.1"/>
    </source>
</evidence>
<dbReference type="PANTHER" id="PTHR43205">
    <property type="entry name" value="PROSTAGLANDIN REDUCTASE"/>
    <property type="match status" value="1"/>
</dbReference>
<dbReference type="SUPFAM" id="SSF50129">
    <property type="entry name" value="GroES-like"/>
    <property type="match status" value="1"/>
</dbReference>
<dbReference type="EMBL" id="LGRX02015039">
    <property type="protein sequence ID" value="KAK3263787.1"/>
    <property type="molecule type" value="Genomic_DNA"/>
</dbReference>
<sequence>MSQINKRWVVARIGTGAIHEDDFKMEETIMRPVSDGEVRIRVVYASCDPTQIGWSREDTYLPAVPIGETMRAGGVGVVEFSKNKKFKVGDHVNGLFGFSEYWQGTPDARLSILPPIVPLDAAMCVFNHIGTASCPLDSMVHA</sequence>
<gene>
    <name evidence="3" type="ORF">CYMTET_27429</name>
</gene>
<accession>A0AAE0FQ94</accession>
<evidence type="ECO:0000256" key="1">
    <source>
        <dbReference type="ARBA" id="ARBA00023002"/>
    </source>
</evidence>
<dbReference type="PANTHER" id="PTHR43205:SF42">
    <property type="entry name" value="ALCOHOL DEHYDROGENASE, ZINC-CONTAINING (AFU_ORTHOLOGUE AFUA_7G04530)"/>
    <property type="match status" value="1"/>
</dbReference>
<feature type="domain" description="Oxidoreductase N-terminal" evidence="2">
    <location>
        <begin position="6"/>
        <end position="105"/>
    </location>
</feature>
<keyword evidence="4" id="KW-1185">Reference proteome</keyword>
<comment type="caution">
    <text evidence="3">The sequence shown here is derived from an EMBL/GenBank/DDBJ whole genome shotgun (WGS) entry which is preliminary data.</text>
</comment>
<keyword evidence="1" id="KW-0560">Oxidoreductase</keyword>
<dbReference type="Proteomes" id="UP001190700">
    <property type="component" value="Unassembled WGS sequence"/>
</dbReference>
<dbReference type="GO" id="GO:0016628">
    <property type="term" value="F:oxidoreductase activity, acting on the CH-CH group of donors, NAD or NADP as acceptor"/>
    <property type="evidence" value="ECO:0007669"/>
    <property type="project" value="InterPro"/>
</dbReference>
<dbReference type="InterPro" id="IPR041694">
    <property type="entry name" value="ADH_N_2"/>
</dbReference>
<evidence type="ECO:0000259" key="2">
    <source>
        <dbReference type="Pfam" id="PF16884"/>
    </source>
</evidence>
<evidence type="ECO:0000313" key="4">
    <source>
        <dbReference type="Proteomes" id="UP001190700"/>
    </source>
</evidence>
<dbReference type="Pfam" id="PF16884">
    <property type="entry name" value="ADH_N_2"/>
    <property type="match status" value="1"/>
</dbReference>
<proteinExistence type="predicted"/>
<dbReference type="InterPro" id="IPR045010">
    <property type="entry name" value="MDR_fam"/>
</dbReference>
<dbReference type="AlphaFoldDB" id="A0AAE0FQ94"/>
<dbReference type="Gene3D" id="3.90.180.10">
    <property type="entry name" value="Medium-chain alcohol dehydrogenases, catalytic domain"/>
    <property type="match status" value="1"/>
</dbReference>
<organism evidence="3 4">
    <name type="scientific">Cymbomonas tetramitiformis</name>
    <dbReference type="NCBI Taxonomy" id="36881"/>
    <lineage>
        <taxon>Eukaryota</taxon>
        <taxon>Viridiplantae</taxon>
        <taxon>Chlorophyta</taxon>
        <taxon>Pyramimonadophyceae</taxon>
        <taxon>Pyramimonadales</taxon>
        <taxon>Pyramimonadaceae</taxon>
        <taxon>Cymbomonas</taxon>
    </lineage>
</organism>
<name>A0AAE0FQ94_9CHLO</name>
<dbReference type="InterPro" id="IPR011032">
    <property type="entry name" value="GroES-like_sf"/>
</dbReference>
<protein>
    <recommendedName>
        <fullName evidence="2">Oxidoreductase N-terminal domain-containing protein</fullName>
    </recommendedName>
</protein>